<evidence type="ECO:0000256" key="1">
    <source>
        <dbReference type="ARBA" id="ARBA00008490"/>
    </source>
</evidence>
<dbReference type="PANTHER" id="PTHR38108">
    <property type="entry name" value="UPF0319 PROTEIN YCCT"/>
    <property type="match status" value="1"/>
</dbReference>
<comment type="similarity">
    <text evidence="1">Belongs to the UPF0319 family.</text>
</comment>
<name>A0A1T4U6U9_9GAMM</name>
<proteinExistence type="inferred from homology"/>
<protein>
    <submittedName>
        <fullName evidence="4">Uncharacterized protein</fullName>
    </submittedName>
</protein>
<evidence type="ECO:0000256" key="3">
    <source>
        <dbReference type="SAM" id="SignalP"/>
    </source>
</evidence>
<gene>
    <name evidence="4" type="ORF">SAMN02745132_00872</name>
</gene>
<evidence type="ECO:0000313" key="4">
    <source>
        <dbReference type="EMBL" id="SKA48329.1"/>
    </source>
</evidence>
<accession>A0A1T4U6U9</accession>
<dbReference type="Proteomes" id="UP000190162">
    <property type="component" value="Unassembled WGS sequence"/>
</dbReference>
<sequence length="244" mass="26880">MKRILKSLFIFFGFLPLFAHAAVDVKLSTDVEAIVVNGEELPLSVMSKTRFSLPNGVNQIVVRVSKLVQTGGSEWDKFKSDPLVLTFNVSDTSLEIRPTKKIAAEREIGDFKKNPSFVLLASNGKEIQANHMLLPKGKGLLRDYQDDIDAFNRAHGIEFKKAEDVEVVTKPLAIPTNASSVAVPVAVTPEVTISPVKAVLSVPATEKVKVSSGNSMILMQADFLRMSIEEQQQFLQWAVENVRS</sequence>
<evidence type="ECO:0000256" key="2">
    <source>
        <dbReference type="ARBA" id="ARBA00022729"/>
    </source>
</evidence>
<dbReference type="PANTHER" id="PTHR38108:SF1">
    <property type="entry name" value="UPF0319 PROTEIN YCCT"/>
    <property type="match status" value="1"/>
</dbReference>
<dbReference type="RefSeq" id="WP_078751343.1">
    <property type="nucleotide sequence ID" value="NZ_FUXU01000007.1"/>
</dbReference>
<reference evidence="5" key="1">
    <citation type="submission" date="2017-02" db="EMBL/GenBank/DDBJ databases">
        <authorList>
            <person name="Varghese N."/>
            <person name="Submissions S."/>
        </authorList>
    </citation>
    <scope>NUCLEOTIDE SEQUENCE [LARGE SCALE GENOMIC DNA]</scope>
    <source>
        <strain evidence="5">DSM 22720</strain>
    </source>
</reference>
<organism evidence="4 5">
    <name type="scientific">Enterovibrio nigricans DSM 22720</name>
    <dbReference type="NCBI Taxonomy" id="1121868"/>
    <lineage>
        <taxon>Bacteria</taxon>
        <taxon>Pseudomonadati</taxon>
        <taxon>Pseudomonadota</taxon>
        <taxon>Gammaproteobacteria</taxon>
        <taxon>Vibrionales</taxon>
        <taxon>Vibrionaceae</taxon>
        <taxon>Enterovibrio</taxon>
    </lineage>
</organism>
<evidence type="ECO:0000313" key="5">
    <source>
        <dbReference type="Proteomes" id="UP000190162"/>
    </source>
</evidence>
<keyword evidence="2 3" id="KW-0732">Signal</keyword>
<dbReference type="OrthoDB" id="6214057at2"/>
<dbReference type="InterPro" id="IPR018635">
    <property type="entry name" value="UPF0319"/>
</dbReference>
<dbReference type="Pfam" id="PF09829">
    <property type="entry name" value="DUF2057"/>
    <property type="match status" value="1"/>
</dbReference>
<keyword evidence="5" id="KW-1185">Reference proteome</keyword>
<dbReference type="EMBL" id="FUXU01000007">
    <property type="protein sequence ID" value="SKA48329.1"/>
    <property type="molecule type" value="Genomic_DNA"/>
</dbReference>
<dbReference type="AlphaFoldDB" id="A0A1T4U6U9"/>
<feature type="chain" id="PRO_5012684932" evidence="3">
    <location>
        <begin position="22"/>
        <end position="244"/>
    </location>
</feature>
<feature type="signal peptide" evidence="3">
    <location>
        <begin position="1"/>
        <end position="21"/>
    </location>
</feature>